<reference evidence="2" key="2">
    <citation type="submission" date="2020-05" db="UniProtKB">
        <authorList>
            <consortium name="EnsemblMetazoa"/>
        </authorList>
    </citation>
    <scope>IDENTIFICATION</scope>
</reference>
<proteinExistence type="predicted"/>
<dbReference type="VEuPathDB" id="VectorBase:ASIC009412"/>
<reference evidence="1 3" key="1">
    <citation type="journal article" date="2014" name="BMC Genomics">
        <title>Genome sequence of Anopheles sinensis provides insight into genetics basis of mosquito competence for malaria parasites.</title>
        <authorList>
            <person name="Zhou D."/>
            <person name="Zhang D."/>
            <person name="Ding G."/>
            <person name="Shi L."/>
            <person name="Hou Q."/>
            <person name="Ye Y."/>
            <person name="Xu Y."/>
            <person name="Zhou H."/>
            <person name="Xiong C."/>
            <person name="Li S."/>
            <person name="Yu J."/>
            <person name="Hong S."/>
            <person name="Yu X."/>
            <person name="Zou P."/>
            <person name="Chen C."/>
            <person name="Chang X."/>
            <person name="Wang W."/>
            <person name="Lv Y."/>
            <person name="Sun Y."/>
            <person name="Ma L."/>
            <person name="Shen B."/>
            <person name="Zhu C."/>
        </authorList>
    </citation>
    <scope>NUCLEOTIDE SEQUENCE [LARGE SCALE GENOMIC DNA]</scope>
</reference>
<organism evidence="1">
    <name type="scientific">Anopheles sinensis</name>
    <name type="common">Mosquito</name>
    <dbReference type="NCBI Taxonomy" id="74873"/>
    <lineage>
        <taxon>Eukaryota</taxon>
        <taxon>Metazoa</taxon>
        <taxon>Ecdysozoa</taxon>
        <taxon>Arthropoda</taxon>
        <taxon>Hexapoda</taxon>
        <taxon>Insecta</taxon>
        <taxon>Pterygota</taxon>
        <taxon>Neoptera</taxon>
        <taxon>Endopterygota</taxon>
        <taxon>Diptera</taxon>
        <taxon>Nematocera</taxon>
        <taxon>Culicoidea</taxon>
        <taxon>Culicidae</taxon>
        <taxon>Anophelinae</taxon>
        <taxon>Anopheles</taxon>
    </lineage>
</organism>
<dbReference type="EnsemblMetazoa" id="ASIC009412-RA">
    <property type="protein sequence ID" value="ASIC009412-PA"/>
    <property type="gene ID" value="ASIC009412"/>
</dbReference>
<keyword evidence="3" id="KW-1185">Reference proteome</keyword>
<evidence type="ECO:0000313" key="1">
    <source>
        <dbReference type="EMBL" id="KFB41768.1"/>
    </source>
</evidence>
<evidence type="ECO:0000313" key="2">
    <source>
        <dbReference type="EnsemblMetazoa" id="ASIC009412-PA"/>
    </source>
</evidence>
<evidence type="ECO:0000313" key="3">
    <source>
        <dbReference type="Proteomes" id="UP000030765"/>
    </source>
</evidence>
<sequence length="134" mass="14847">MKSVLLRTASGRPPSFDRGARTPLHCDPGCTNPLTQCFVRPRLFPAGHVKTGALPKTHVKVKARFSRRVFGAMVSLFPRAIGSRAHHFLAILFMCILTVRPVQSNGLFVPKDIERWLTDFVLKLKTQGLPGTIA</sequence>
<dbReference type="AlphaFoldDB" id="A0A084VUX4"/>
<dbReference type="EMBL" id="ATLV01017073">
    <property type="status" value="NOT_ANNOTATED_CDS"/>
    <property type="molecule type" value="Genomic_DNA"/>
</dbReference>
<dbReference type="EMBL" id="KE525148">
    <property type="protein sequence ID" value="KFB41768.1"/>
    <property type="molecule type" value="Genomic_DNA"/>
</dbReference>
<dbReference type="Proteomes" id="UP000030765">
    <property type="component" value="Unassembled WGS sequence"/>
</dbReference>
<protein>
    <submittedName>
        <fullName evidence="1 2">Regulatory sensor-transducer, BlaR1/MecR1 family</fullName>
    </submittedName>
</protein>
<name>A0A084VUX4_ANOSI</name>
<accession>A0A084VUX4</accession>
<gene>
    <name evidence="1" type="ORF">ZHAS_00009412</name>
</gene>